<accession>A0A0J7LBJ9</accession>
<dbReference type="EMBL" id="LBMM01000039">
    <property type="protein sequence ID" value="KMR05213.1"/>
    <property type="molecule type" value="Genomic_DNA"/>
</dbReference>
<sequence length="93" mass="10369">METIVKLAVLRSGIKLGNSEDQILKKAIGELETRYRKYATSLGIAWPATRRGGGSEEEEQKTRDGKMETASMPRSKSKRLQKGQTSDRKCLAI</sequence>
<evidence type="ECO:0000256" key="1">
    <source>
        <dbReference type="SAM" id="MobiDB-lite"/>
    </source>
</evidence>
<proteinExistence type="predicted"/>
<evidence type="ECO:0000313" key="3">
    <source>
        <dbReference type="Proteomes" id="UP000036403"/>
    </source>
</evidence>
<dbReference type="PaxDb" id="67767-A0A0J7LBJ9"/>
<organism evidence="2 3">
    <name type="scientific">Lasius niger</name>
    <name type="common">Black garden ant</name>
    <dbReference type="NCBI Taxonomy" id="67767"/>
    <lineage>
        <taxon>Eukaryota</taxon>
        <taxon>Metazoa</taxon>
        <taxon>Ecdysozoa</taxon>
        <taxon>Arthropoda</taxon>
        <taxon>Hexapoda</taxon>
        <taxon>Insecta</taxon>
        <taxon>Pterygota</taxon>
        <taxon>Neoptera</taxon>
        <taxon>Endopterygota</taxon>
        <taxon>Hymenoptera</taxon>
        <taxon>Apocrita</taxon>
        <taxon>Aculeata</taxon>
        <taxon>Formicoidea</taxon>
        <taxon>Formicidae</taxon>
        <taxon>Formicinae</taxon>
        <taxon>Lasius</taxon>
        <taxon>Lasius</taxon>
    </lineage>
</organism>
<dbReference type="AlphaFoldDB" id="A0A0J7LBJ9"/>
<name>A0A0J7LBJ9_LASNI</name>
<dbReference type="Proteomes" id="UP000036403">
    <property type="component" value="Unassembled WGS sequence"/>
</dbReference>
<protein>
    <submittedName>
        <fullName evidence="2">R2 protein</fullName>
    </submittedName>
</protein>
<keyword evidence="3" id="KW-1185">Reference proteome</keyword>
<gene>
    <name evidence="2" type="ORF">RF55_147</name>
</gene>
<comment type="caution">
    <text evidence="2">The sequence shown here is derived from an EMBL/GenBank/DDBJ whole genome shotgun (WGS) entry which is preliminary data.</text>
</comment>
<feature type="region of interest" description="Disordered" evidence="1">
    <location>
        <begin position="47"/>
        <end position="93"/>
    </location>
</feature>
<evidence type="ECO:0000313" key="2">
    <source>
        <dbReference type="EMBL" id="KMR05213.1"/>
    </source>
</evidence>
<reference evidence="2 3" key="1">
    <citation type="submission" date="2015-04" db="EMBL/GenBank/DDBJ databases">
        <title>Lasius niger genome sequencing.</title>
        <authorList>
            <person name="Konorov E.A."/>
            <person name="Nikitin M.A."/>
            <person name="Kirill M.V."/>
            <person name="Chang P."/>
        </authorList>
    </citation>
    <scope>NUCLEOTIDE SEQUENCE [LARGE SCALE GENOMIC DNA]</scope>
    <source>
        <tissue evidence="2">Whole</tissue>
    </source>
</reference>